<name>A0A2S9XGB0_9BACT</name>
<dbReference type="Gene3D" id="3.40.50.200">
    <property type="entry name" value="Peptidase S8/S53 domain"/>
    <property type="match status" value="1"/>
</dbReference>
<dbReference type="GO" id="GO:0006508">
    <property type="term" value="P:proteolysis"/>
    <property type="evidence" value="ECO:0007669"/>
    <property type="project" value="InterPro"/>
</dbReference>
<comment type="caution">
    <text evidence="2">The sequence shown here is derived from an EMBL/GenBank/DDBJ whole genome shotgun (WGS) entry which is preliminary data.</text>
</comment>
<dbReference type="AlphaFoldDB" id="A0A2S9XGB0"/>
<reference evidence="2 3" key="1">
    <citation type="submission" date="2018-03" db="EMBL/GenBank/DDBJ databases">
        <title>Draft Genome Sequences of the Obligatory Marine Myxobacteria Enhygromyxa salina SWB005.</title>
        <authorList>
            <person name="Poehlein A."/>
            <person name="Moghaddam J.A."/>
            <person name="Harms H."/>
            <person name="Alanjari M."/>
            <person name="Koenig G.M."/>
            <person name="Daniel R."/>
            <person name="Schaeberle T.F."/>
        </authorList>
    </citation>
    <scope>NUCLEOTIDE SEQUENCE [LARGE SCALE GENOMIC DNA]</scope>
    <source>
        <strain evidence="2 3">SWB005</strain>
    </source>
</reference>
<evidence type="ECO:0000313" key="3">
    <source>
        <dbReference type="Proteomes" id="UP000237968"/>
    </source>
</evidence>
<dbReference type="EMBL" id="PVNK01000232">
    <property type="protein sequence ID" value="PRP91721.1"/>
    <property type="molecule type" value="Genomic_DNA"/>
</dbReference>
<dbReference type="InterPro" id="IPR000209">
    <property type="entry name" value="Peptidase_S8/S53_dom"/>
</dbReference>
<dbReference type="InterPro" id="IPR036852">
    <property type="entry name" value="Peptidase_S8/S53_dom_sf"/>
</dbReference>
<dbReference type="Pfam" id="PF00082">
    <property type="entry name" value="Peptidase_S8"/>
    <property type="match status" value="1"/>
</dbReference>
<evidence type="ECO:0000313" key="2">
    <source>
        <dbReference type="EMBL" id="PRP91721.1"/>
    </source>
</evidence>
<dbReference type="OrthoDB" id="5494295at2"/>
<organism evidence="2 3">
    <name type="scientific">Enhygromyxa salina</name>
    <dbReference type="NCBI Taxonomy" id="215803"/>
    <lineage>
        <taxon>Bacteria</taxon>
        <taxon>Pseudomonadati</taxon>
        <taxon>Myxococcota</taxon>
        <taxon>Polyangia</taxon>
        <taxon>Nannocystales</taxon>
        <taxon>Nannocystaceae</taxon>
        <taxon>Enhygromyxa</taxon>
    </lineage>
</organism>
<evidence type="ECO:0000259" key="1">
    <source>
        <dbReference type="Pfam" id="PF00082"/>
    </source>
</evidence>
<gene>
    <name evidence="2" type="ORF">ENSA5_53010</name>
</gene>
<dbReference type="PROSITE" id="PS51257">
    <property type="entry name" value="PROKAR_LIPOPROTEIN"/>
    <property type="match status" value="1"/>
</dbReference>
<dbReference type="SUPFAM" id="SSF52743">
    <property type="entry name" value="Subtilisin-like"/>
    <property type="match status" value="1"/>
</dbReference>
<feature type="domain" description="Peptidase S8/S53" evidence="1">
    <location>
        <begin position="225"/>
        <end position="419"/>
    </location>
</feature>
<keyword evidence="3" id="KW-1185">Reference proteome</keyword>
<proteinExistence type="predicted"/>
<protein>
    <recommendedName>
        <fullName evidence="1">Peptidase S8/S53 domain-containing protein</fullName>
    </recommendedName>
</protein>
<accession>A0A2S9XGB0</accession>
<dbReference type="GO" id="GO:0004252">
    <property type="term" value="F:serine-type endopeptidase activity"/>
    <property type="evidence" value="ECO:0007669"/>
    <property type="project" value="InterPro"/>
</dbReference>
<dbReference type="CDD" id="cd00306">
    <property type="entry name" value="Peptidases_S8_S53"/>
    <property type="match status" value="1"/>
</dbReference>
<sequence length="632" mass="65287">MIHDPRRPLTLVLVSLGLLGCAPELELDDELAVRASPEEITALQDASCVEGRRVARIQGAEPTCPTAPGWKSTKLFADGTGELANYCVYEYVNAGPVNLQPLDALTDAHDADCEVVFPQSGDPLSLAISTELQAAFHGAINRASADDLDLGVNEELRSDVTVAIVDTIPNPAPADPSSPHGESMAAFVRDIACPALGGSCAVDVRNALGMPRVEGRTTDLVNGGRYGSQADLARAIHKVVTNAPGGSPLVVNLSLGWEAELFGDQVASSVPVEAVHAALEHARCRGALVVAAAGNQGHLCTSGPLMPGGWEVEAAPTPPRCAEIGVANPAPLGAGYSPLVYAVGGLDYDAEAMPATRVGGMPRLAATAMHAISDVSDPRTALSGSSVSAAVVSGAASLIWSFYPQLSADQVMNTIYAGAAVLGPQANFIGPNAASARVRRVDVCAAVHMARQRPDTAYLPAPLDCLTEPPALIDDVFPIVAGVDSAPVEPVLEESPSECSAGCVAGEAFVSAAVKGEACPTPIEPALPFTTPQPTHPACPSCTVDTGTAEIYAALDVDYARIPIQDVMVTVNGPTAPTHFRLGPVELSDTTTTLIRLDPARMPTVIDSATITITFDDASLPRPNESDLIVGP</sequence>
<dbReference type="Proteomes" id="UP000237968">
    <property type="component" value="Unassembled WGS sequence"/>
</dbReference>